<proteinExistence type="predicted"/>
<keyword evidence="1" id="KW-1133">Transmembrane helix</keyword>
<feature type="transmembrane region" description="Helical" evidence="1">
    <location>
        <begin position="194"/>
        <end position="215"/>
    </location>
</feature>
<keyword evidence="1" id="KW-0812">Transmembrane</keyword>
<name>A0ABY5GS47_9GAMM</name>
<organism evidence="2 3">
    <name type="scientific">Amphritea atlantica</name>
    <dbReference type="NCBI Taxonomy" id="355243"/>
    <lineage>
        <taxon>Bacteria</taxon>
        <taxon>Pseudomonadati</taxon>
        <taxon>Pseudomonadota</taxon>
        <taxon>Gammaproteobacteria</taxon>
        <taxon>Oceanospirillales</taxon>
        <taxon>Oceanospirillaceae</taxon>
        <taxon>Amphritea</taxon>
    </lineage>
</organism>
<evidence type="ECO:0000256" key="1">
    <source>
        <dbReference type="SAM" id="Phobius"/>
    </source>
</evidence>
<evidence type="ECO:0008006" key="4">
    <source>
        <dbReference type="Google" id="ProtNLM"/>
    </source>
</evidence>
<feature type="transmembrane region" description="Helical" evidence="1">
    <location>
        <begin position="12"/>
        <end position="30"/>
    </location>
</feature>
<sequence>MELSLSNPIVQSSILPLFLSLLIAGALGFTSAKGARIATLGVAISALITVIVIQGFSFPPKSTSQKLPYLIAAAGMIGLVFDLLKLQGNLWRLAGIILPLATLGWLFGSRLGSTQIDGFIYLAAALLVSLFAYWQFEKSRHRLDSGIQILLYCAGLGAILMIGSSAMLSQSTFGLMAAVGGFLLLNWPKFRFPMGAAMVFPMTTALAALTAQSLFFTKASGVAIAVLIPVLMISYLLPKIPLLKKVSSPAIRAICLTAVGVIPLGASILCAIMLTETSTLGY</sequence>
<feature type="transmembrane region" description="Helical" evidence="1">
    <location>
        <begin position="143"/>
        <end position="162"/>
    </location>
</feature>
<feature type="transmembrane region" description="Helical" evidence="1">
    <location>
        <begin position="119"/>
        <end position="136"/>
    </location>
</feature>
<feature type="transmembrane region" description="Helical" evidence="1">
    <location>
        <begin position="37"/>
        <end position="55"/>
    </location>
</feature>
<dbReference type="Proteomes" id="UP001059950">
    <property type="component" value="Chromosome"/>
</dbReference>
<evidence type="ECO:0000313" key="2">
    <source>
        <dbReference type="EMBL" id="UTW02117.1"/>
    </source>
</evidence>
<gene>
    <name evidence="2" type="ORF">KDX31_12180</name>
</gene>
<feature type="transmembrane region" description="Helical" evidence="1">
    <location>
        <begin position="250"/>
        <end position="274"/>
    </location>
</feature>
<feature type="transmembrane region" description="Helical" evidence="1">
    <location>
        <begin position="67"/>
        <end position="84"/>
    </location>
</feature>
<dbReference type="EMBL" id="CP073344">
    <property type="protein sequence ID" value="UTW02117.1"/>
    <property type="molecule type" value="Genomic_DNA"/>
</dbReference>
<keyword evidence="3" id="KW-1185">Reference proteome</keyword>
<feature type="transmembrane region" description="Helical" evidence="1">
    <location>
        <begin position="91"/>
        <end position="107"/>
    </location>
</feature>
<protein>
    <recommendedName>
        <fullName evidence="4">EamA-like transporter family protein</fullName>
    </recommendedName>
</protein>
<accession>A0ABY5GS47</accession>
<reference evidence="2" key="1">
    <citation type="submission" date="2021-04" db="EMBL/GenBank/DDBJ databases">
        <title>Oceanospirillales bacteria with DddD are important DMSP degraders in coastal seawater.</title>
        <authorList>
            <person name="Liu J."/>
        </authorList>
    </citation>
    <scope>NUCLEOTIDE SEQUENCE</scope>
    <source>
        <strain evidence="2">GY6</strain>
    </source>
</reference>
<keyword evidence="1" id="KW-0472">Membrane</keyword>
<feature type="transmembrane region" description="Helical" evidence="1">
    <location>
        <begin position="221"/>
        <end position="238"/>
    </location>
</feature>
<evidence type="ECO:0000313" key="3">
    <source>
        <dbReference type="Proteomes" id="UP001059950"/>
    </source>
</evidence>